<dbReference type="OrthoDB" id="7061662at2"/>
<sequence length="244" mass="27181">MEENKPSPSLVAGKVYLIPTTLGDNAPLEVLPISIKRTIENIDYYIVENEKTARRFIKKVSPGKSQGDIEIETINKYTDPAVIPSFLDPCIHGDDVGVLSEAGCPGIADPGADVVRIAHEKRIQVVPLVGPSSILMAMMSSGMNGQNFAFNGYLPIEVPERKAMIKRLERLSRETGQSQIFMETPYRNDKLLSELTKTLQKSTRLCIATDITLPTEFIQTKSVHEWKELTIDLNKRPTIFIIQA</sequence>
<dbReference type="Gene3D" id="3.30.950.10">
    <property type="entry name" value="Methyltransferase, Cobalt-precorrin-4 Transmethylase, Domain 2"/>
    <property type="match status" value="1"/>
</dbReference>
<protein>
    <submittedName>
        <fullName evidence="1">16S rRNA (Cytidine1402-2'-O)-methyltransferase</fullName>
    </submittedName>
</protein>
<dbReference type="InterPro" id="IPR014776">
    <property type="entry name" value="4pyrrole_Mease_sub2"/>
</dbReference>
<dbReference type="PANTHER" id="PTHR46111">
    <property type="entry name" value="RIBOSOMAL RNA SMALL SUBUNIT METHYLTRANSFERASE I"/>
    <property type="match status" value="1"/>
</dbReference>
<dbReference type="InterPro" id="IPR008189">
    <property type="entry name" value="rRNA_ssu_MeTfrase_I"/>
</dbReference>
<dbReference type="Proteomes" id="UP000237640">
    <property type="component" value="Unassembled WGS sequence"/>
</dbReference>
<evidence type="ECO:0000313" key="2">
    <source>
        <dbReference type="Proteomes" id="UP000237640"/>
    </source>
</evidence>
<reference evidence="1 2" key="1">
    <citation type="submission" date="2018-03" db="EMBL/GenBank/DDBJ databases">
        <title>Genomic Encyclopedia of Archaeal and Bacterial Type Strains, Phase II (KMG-II): from individual species to whole genera.</title>
        <authorList>
            <person name="Goeker M."/>
        </authorList>
    </citation>
    <scope>NUCLEOTIDE SEQUENCE [LARGE SCALE GENOMIC DNA]</scope>
    <source>
        <strain evidence="1 2">DSM 25027</strain>
    </source>
</reference>
<dbReference type="CDD" id="cd11649">
    <property type="entry name" value="RsmI_like"/>
    <property type="match status" value="1"/>
</dbReference>
<evidence type="ECO:0000313" key="1">
    <source>
        <dbReference type="EMBL" id="PRX54488.1"/>
    </source>
</evidence>
<dbReference type="Gene3D" id="3.40.1010.10">
    <property type="entry name" value="Cobalt-precorrin-4 Transmethylase, Domain 1"/>
    <property type="match status" value="1"/>
</dbReference>
<dbReference type="SUPFAM" id="SSF53790">
    <property type="entry name" value="Tetrapyrrole methylase"/>
    <property type="match status" value="1"/>
</dbReference>
<dbReference type="PIRSF" id="PIRSF005917">
    <property type="entry name" value="MTase_YraL"/>
    <property type="match status" value="1"/>
</dbReference>
<comment type="caution">
    <text evidence="1">The sequence shown here is derived from an EMBL/GenBank/DDBJ whole genome shotgun (WGS) entry which is preliminary data.</text>
</comment>
<dbReference type="InterPro" id="IPR035996">
    <property type="entry name" value="4pyrrol_Methylase_sf"/>
</dbReference>
<dbReference type="InterPro" id="IPR014777">
    <property type="entry name" value="4pyrrole_Mease_sub1"/>
</dbReference>
<keyword evidence="1" id="KW-0808">Transferase</keyword>
<keyword evidence="1" id="KW-0489">Methyltransferase</keyword>
<organism evidence="1 2">
    <name type="scientific">Flagellimonas meridianipacifica</name>
    <dbReference type="NCBI Taxonomy" id="1080225"/>
    <lineage>
        <taxon>Bacteria</taxon>
        <taxon>Pseudomonadati</taxon>
        <taxon>Bacteroidota</taxon>
        <taxon>Flavobacteriia</taxon>
        <taxon>Flavobacteriales</taxon>
        <taxon>Flavobacteriaceae</taxon>
        <taxon>Flagellimonas</taxon>
    </lineage>
</organism>
<proteinExistence type="predicted"/>
<dbReference type="RefSeq" id="WP_106145760.1">
    <property type="nucleotide sequence ID" value="NZ_PVYX01000002.1"/>
</dbReference>
<dbReference type="PANTHER" id="PTHR46111:SF2">
    <property type="entry name" value="SAM-DEPENDENT METHYLTRANSFERASE"/>
    <property type="match status" value="1"/>
</dbReference>
<name>A0A2T0MAH0_9FLAO</name>
<gene>
    <name evidence="1" type="ORF">CLV81_2889</name>
</gene>
<accession>A0A2T0MAH0</accession>
<dbReference type="AlphaFoldDB" id="A0A2T0MAH0"/>
<dbReference type="GO" id="GO:0032259">
    <property type="term" value="P:methylation"/>
    <property type="evidence" value="ECO:0007669"/>
    <property type="project" value="UniProtKB-KW"/>
</dbReference>
<keyword evidence="2" id="KW-1185">Reference proteome</keyword>
<dbReference type="EMBL" id="PVYX01000002">
    <property type="protein sequence ID" value="PRX54488.1"/>
    <property type="molecule type" value="Genomic_DNA"/>
</dbReference>
<dbReference type="GO" id="GO:0008168">
    <property type="term" value="F:methyltransferase activity"/>
    <property type="evidence" value="ECO:0007669"/>
    <property type="project" value="UniProtKB-KW"/>
</dbReference>